<evidence type="ECO:0000259" key="6">
    <source>
        <dbReference type="SMART" id="SM00363"/>
    </source>
</evidence>
<dbReference type="AlphaFoldDB" id="A0A011WRA7"/>
<dbReference type="Gene3D" id="3.30.70.1560">
    <property type="entry name" value="Alpha-L RNA-binding motif"/>
    <property type="match status" value="1"/>
</dbReference>
<comment type="similarity">
    <text evidence="1 5">Belongs to the pseudouridine synthase RsuA family.</text>
</comment>
<dbReference type="InterPro" id="IPR036986">
    <property type="entry name" value="S4_RNA-bd_sf"/>
</dbReference>
<dbReference type="InterPro" id="IPR050343">
    <property type="entry name" value="RsuA_PseudoU_synthase"/>
</dbReference>
<keyword evidence="8" id="KW-1185">Reference proteome</keyword>
<dbReference type="GO" id="GO:0120159">
    <property type="term" value="F:rRNA pseudouridine synthase activity"/>
    <property type="evidence" value="ECO:0007669"/>
    <property type="project" value="UniProtKB-ARBA"/>
</dbReference>
<name>A0A011WRA7_RUMAL</name>
<dbReference type="SUPFAM" id="SSF55120">
    <property type="entry name" value="Pseudouridine synthase"/>
    <property type="match status" value="1"/>
</dbReference>
<dbReference type="PROSITE" id="PS50889">
    <property type="entry name" value="S4"/>
    <property type="match status" value="1"/>
</dbReference>
<dbReference type="Gene3D" id="3.30.70.580">
    <property type="entry name" value="Pseudouridine synthase I, catalytic domain, N-terminal subdomain"/>
    <property type="match status" value="1"/>
</dbReference>
<dbReference type="Proteomes" id="UP000021369">
    <property type="component" value="Unassembled WGS sequence"/>
</dbReference>
<reference evidence="7 8" key="1">
    <citation type="submission" date="2013-06" db="EMBL/GenBank/DDBJ databases">
        <title>Rumen cellulosomics: divergent fiber-degrading strategies revealed by comparative genome-wide analysis of six Ruminococcal strains.</title>
        <authorList>
            <person name="Dassa B."/>
            <person name="Borovok I."/>
            <person name="Lamed R."/>
            <person name="Flint H."/>
            <person name="Yeoman C.J."/>
            <person name="White B."/>
            <person name="Bayer E.A."/>
        </authorList>
    </citation>
    <scope>NUCLEOTIDE SEQUENCE [LARGE SCALE GENOMIC DNA]</scope>
    <source>
        <strain evidence="7 8">SY3</strain>
    </source>
</reference>
<dbReference type="PANTHER" id="PTHR47683:SF4">
    <property type="entry name" value="PSEUDOURIDINE SYNTHASE"/>
    <property type="match status" value="1"/>
</dbReference>
<dbReference type="Pfam" id="PF00849">
    <property type="entry name" value="PseudoU_synth_2"/>
    <property type="match status" value="1"/>
</dbReference>
<dbReference type="NCBIfam" id="TIGR00093">
    <property type="entry name" value="pseudouridine synthase"/>
    <property type="match status" value="1"/>
</dbReference>
<evidence type="ECO:0000313" key="7">
    <source>
        <dbReference type="EMBL" id="EXM39500.1"/>
    </source>
</evidence>
<dbReference type="Gene3D" id="3.10.290.10">
    <property type="entry name" value="RNA-binding S4 domain"/>
    <property type="match status" value="1"/>
</dbReference>
<dbReference type="InterPro" id="IPR042092">
    <property type="entry name" value="PsdUridine_s_RsuA/RluB/E/F_cat"/>
</dbReference>
<dbReference type="InterPro" id="IPR002942">
    <property type="entry name" value="S4_RNA-bd"/>
</dbReference>
<comment type="caution">
    <text evidence="7">The sequence shown here is derived from an EMBL/GenBank/DDBJ whole genome shotgun (WGS) entry which is preliminary data.</text>
</comment>
<protein>
    <recommendedName>
        <fullName evidence="5">Pseudouridine synthase</fullName>
        <ecNumber evidence="5">5.4.99.-</ecNumber>
    </recommendedName>
</protein>
<dbReference type="OrthoDB" id="9807213at2"/>
<dbReference type="RefSeq" id="WP_024857719.1">
    <property type="nucleotide sequence ID" value="NZ_JEOB01000002.1"/>
</dbReference>
<dbReference type="InterPro" id="IPR020094">
    <property type="entry name" value="TruA/RsuA/RluB/E/F_N"/>
</dbReference>
<organism evidence="7 8">
    <name type="scientific">Ruminococcus albus SY3</name>
    <dbReference type="NCBI Taxonomy" id="1341156"/>
    <lineage>
        <taxon>Bacteria</taxon>
        <taxon>Bacillati</taxon>
        <taxon>Bacillota</taxon>
        <taxon>Clostridia</taxon>
        <taxon>Eubacteriales</taxon>
        <taxon>Oscillospiraceae</taxon>
        <taxon>Ruminococcus</taxon>
    </lineage>
</organism>
<dbReference type="PANTHER" id="PTHR47683">
    <property type="entry name" value="PSEUDOURIDINE SYNTHASE FAMILY PROTEIN-RELATED"/>
    <property type="match status" value="1"/>
</dbReference>
<dbReference type="InterPro" id="IPR006145">
    <property type="entry name" value="PsdUridine_synth_RsuA/RluA"/>
</dbReference>
<evidence type="ECO:0000313" key="8">
    <source>
        <dbReference type="Proteomes" id="UP000021369"/>
    </source>
</evidence>
<dbReference type="GO" id="GO:0003723">
    <property type="term" value="F:RNA binding"/>
    <property type="evidence" value="ECO:0007669"/>
    <property type="project" value="UniProtKB-KW"/>
</dbReference>
<gene>
    <name evidence="7" type="ORF">RASY3_06345</name>
</gene>
<evidence type="ECO:0000256" key="5">
    <source>
        <dbReference type="RuleBase" id="RU003887"/>
    </source>
</evidence>
<evidence type="ECO:0000256" key="1">
    <source>
        <dbReference type="ARBA" id="ARBA00008348"/>
    </source>
</evidence>
<keyword evidence="3 5" id="KW-0413">Isomerase</keyword>
<dbReference type="Pfam" id="PF01479">
    <property type="entry name" value="S4"/>
    <property type="match status" value="1"/>
</dbReference>
<dbReference type="EMBL" id="JEOB01000002">
    <property type="protein sequence ID" value="EXM39500.1"/>
    <property type="molecule type" value="Genomic_DNA"/>
</dbReference>
<proteinExistence type="inferred from homology"/>
<evidence type="ECO:0000256" key="3">
    <source>
        <dbReference type="ARBA" id="ARBA00023235"/>
    </source>
</evidence>
<dbReference type="SMART" id="SM00363">
    <property type="entry name" value="S4"/>
    <property type="match status" value="1"/>
</dbReference>
<dbReference type="CDD" id="cd00165">
    <property type="entry name" value="S4"/>
    <property type="match status" value="1"/>
</dbReference>
<dbReference type="InterPro" id="IPR018496">
    <property type="entry name" value="PsdUridine_synth_RsuA/RluB_CS"/>
</dbReference>
<dbReference type="PROSITE" id="PS01149">
    <property type="entry name" value="PSI_RSU"/>
    <property type="match status" value="1"/>
</dbReference>
<feature type="domain" description="RNA-binding S4" evidence="6">
    <location>
        <begin position="5"/>
        <end position="65"/>
    </location>
</feature>
<accession>A0A011WRA7</accession>
<keyword evidence="2 4" id="KW-0694">RNA-binding</keyword>
<dbReference type="CDD" id="cd02553">
    <property type="entry name" value="PseudoU_synth_RsuA"/>
    <property type="match status" value="1"/>
</dbReference>
<dbReference type="EC" id="5.4.99.-" evidence="5"/>
<evidence type="ECO:0000256" key="4">
    <source>
        <dbReference type="PROSITE-ProRule" id="PRU00182"/>
    </source>
</evidence>
<evidence type="ECO:0000256" key="2">
    <source>
        <dbReference type="ARBA" id="ARBA00022884"/>
    </source>
</evidence>
<dbReference type="SUPFAM" id="SSF55174">
    <property type="entry name" value="Alpha-L RNA-binding motif"/>
    <property type="match status" value="1"/>
</dbReference>
<dbReference type="GO" id="GO:0000455">
    <property type="term" value="P:enzyme-directed rRNA pseudouridine synthesis"/>
    <property type="evidence" value="ECO:0007669"/>
    <property type="project" value="UniProtKB-ARBA"/>
</dbReference>
<sequence length="246" mass="27891">MGEIMRLDKLVASQFADVSRADVKKLCLKKKISVNGKLVARSDIKVSTDDEIIIDGKKLTYKKYIYIMLNKPAGVVCSTREGASMTVLDLVPDELRRDGLFPAGRLDKDTEGFVLITDDGELSHRMLSPKTHVPKTYFVRLEKPWEESYKDIMAEGMTIDGLREGDPEEKCLPAQFLASDENVCECTLILHEGKFHQVKRMFEKVGNKVVYLKRVAIGEMPLDRGLELGQCLEIMHKDVEKLLTRK</sequence>
<dbReference type="InterPro" id="IPR020103">
    <property type="entry name" value="PsdUridine_synth_cat_dom_sf"/>
</dbReference>
<dbReference type="PATRIC" id="fig|1341156.4.peg.1686"/>
<dbReference type="InterPro" id="IPR000748">
    <property type="entry name" value="PsdUridine_synth_RsuA/RluB/E/F"/>
</dbReference>